<gene>
    <name evidence="2" type="ORF">BDA96_02G133600</name>
</gene>
<evidence type="ECO:0000313" key="3">
    <source>
        <dbReference type="Proteomes" id="UP000807115"/>
    </source>
</evidence>
<dbReference type="Proteomes" id="UP000807115">
    <property type="component" value="Chromosome 2"/>
</dbReference>
<protein>
    <submittedName>
        <fullName evidence="2">Uncharacterized protein</fullName>
    </submittedName>
</protein>
<sequence length="79" mass="9215">MNLISKPSIKGQNILLVLPETVLVFLSTLWSFSIPVSIIWFKHVQIVRWESYRTKKQDMDATLGKIVQHMVIFPKLNFT</sequence>
<dbReference type="AlphaFoldDB" id="A0A921RN55"/>
<dbReference type="EMBL" id="CM027681">
    <property type="protein sequence ID" value="KAG0542779.1"/>
    <property type="molecule type" value="Genomic_DNA"/>
</dbReference>
<keyword evidence="1" id="KW-1133">Transmembrane helix</keyword>
<evidence type="ECO:0000256" key="1">
    <source>
        <dbReference type="SAM" id="Phobius"/>
    </source>
</evidence>
<keyword evidence="1" id="KW-0812">Transmembrane</keyword>
<accession>A0A921RN55</accession>
<evidence type="ECO:0000313" key="2">
    <source>
        <dbReference type="EMBL" id="KAG0542779.1"/>
    </source>
</evidence>
<reference evidence="2" key="2">
    <citation type="submission" date="2020-10" db="EMBL/GenBank/DDBJ databases">
        <authorList>
            <person name="Cooper E.A."/>
            <person name="Brenton Z.W."/>
            <person name="Flinn B.S."/>
            <person name="Jenkins J."/>
            <person name="Shu S."/>
            <person name="Flowers D."/>
            <person name="Luo F."/>
            <person name="Wang Y."/>
            <person name="Xia P."/>
            <person name="Barry K."/>
            <person name="Daum C."/>
            <person name="Lipzen A."/>
            <person name="Yoshinaga Y."/>
            <person name="Schmutz J."/>
            <person name="Saski C."/>
            <person name="Vermerris W."/>
            <person name="Kresovich S."/>
        </authorList>
    </citation>
    <scope>NUCLEOTIDE SEQUENCE</scope>
</reference>
<proteinExistence type="predicted"/>
<feature type="transmembrane region" description="Helical" evidence="1">
    <location>
        <begin position="22"/>
        <end position="41"/>
    </location>
</feature>
<name>A0A921RN55_SORBI</name>
<keyword evidence="1" id="KW-0472">Membrane</keyword>
<organism evidence="2 3">
    <name type="scientific">Sorghum bicolor</name>
    <name type="common">Sorghum</name>
    <name type="synonym">Sorghum vulgare</name>
    <dbReference type="NCBI Taxonomy" id="4558"/>
    <lineage>
        <taxon>Eukaryota</taxon>
        <taxon>Viridiplantae</taxon>
        <taxon>Streptophyta</taxon>
        <taxon>Embryophyta</taxon>
        <taxon>Tracheophyta</taxon>
        <taxon>Spermatophyta</taxon>
        <taxon>Magnoliopsida</taxon>
        <taxon>Liliopsida</taxon>
        <taxon>Poales</taxon>
        <taxon>Poaceae</taxon>
        <taxon>PACMAD clade</taxon>
        <taxon>Panicoideae</taxon>
        <taxon>Andropogonodae</taxon>
        <taxon>Andropogoneae</taxon>
        <taxon>Sorghinae</taxon>
        <taxon>Sorghum</taxon>
    </lineage>
</organism>
<comment type="caution">
    <text evidence="2">The sequence shown here is derived from an EMBL/GenBank/DDBJ whole genome shotgun (WGS) entry which is preliminary data.</text>
</comment>
<reference evidence="2" key="1">
    <citation type="journal article" date="2019" name="BMC Genomics">
        <title>A new reference genome for Sorghum bicolor reveals high levels of sequence similarity between sweet and grain genotypes: implications for the genetics of sugar metabolism.</title>
        <authorList>
            <person name="Cooper E.A."/>
            <person name="Brenton Z.W."/>
            <person name="Flinn B.S."/>
            <person name="Jenkins J."/>
            <person name="Shu S."/>
            <person name="Flowers D."/>
            <person name="Luo F."/>
            <person name="Wang Y."/>
            <person name="Xia P."/>
            <person name="Barry K."/>
            <person name="Daum C."/>
            <person name="Lipzen A."/>
            <person name="Yoshinaga Y."/>
            <person name="Schmutz J."/>
            <person name="Saski C."/>
            <person name="Vermerris W."/>
            <person name="Kresovich S."/>
        </authorList>
    </citation>
    <scope>NUCLEOTIDE SEQUENCE</scope>
</reference>